<keyword evidence="6 7" id="KW-0046">Antibiotic resistance</keyword>
<accession>A0ABP8L8Z9</accession>
<dbReference type="Proteomes" id="UP001500622">
    <property type="component" value="Unassembled WGS sequence"/>
</dbReference>
<evidence type="ECO:0000256" key="2">
    <source>
        <dbReference type="ARBA" id="ARBA00022679"/>
    </source>
</evidence>
<evidence type="ECO:0000313" key="9">
    <source>
        <dbReference type="EMBL" id="GAA4425111.1"/>
    </source>
</evidence>
<dbReference type="SUPFAM" id="SSF56112">
    <property type="entry name" value="Protein kinase-like (PK-like)"/>
    <property type="match status" value="1"/>
</dbReference>
<comment type="caution">
    <text evidence="9">The sequence shown here is derived from an EMBL/GenBank/DDBJ whole genome shotgun (WGS) entry which is preliminary data.</text>
</comment>
<keyword evidence="2 7" id="KW-0808">Transferase</keyword>
<sequence>MGNQDTVLGRVVRGAKDWTTITAGESGARVLRSPDERSYAKVATAAGREDLAGERDRIAWLSRTGIGGPAVLDWSSDDDGACLVMTAVPGIPANLLDVEKLSAVWPHLAEMVRDVHELSPDDCPFRRDLAAMMDRARDVVAKNLVATELLPVELQDLPVQDVLERLESAYGERLADERVETVVCHGDLCLPNVMVDPETARVTGFVGVGRLGLADPYADIALLLASARETWPDDDSARGADAVFATRYGASLDAGRRRFYQWLDPLTRYA</sequence>
<name>A0ABP8L8Z9_9MICO</name>
<dbReference type="NCBIfam" id="NF032896">
    <property type="entry name" value="APH_3pp"/>
    <property type="match status" value="1"/>
</dbReference>
<dbReference type="InterPro" id="IPR024165">
    <property type="entry name" value="Kan/Strep_kinase"/>
</dbReference>
<dbReference type="PANTHER" id="PTHR21310:SF41">
    <property type="entry name" value="3'-PHOSPHOTRANSFERASE, PUTATIVE-RELATED"/>
    <property type="match status" value="1"/>
</dbReference>
<keyword evidence="5 7" id="KW-0067">ATP-binding</keyword>
<dbReference type="Pfam" id="PF01636">
    <property type="entry name" value="APH"/>
    <property type="match status" value="1"/>
</dbReference>
<evidence type="ECO:0000259" key="8">
    <source>
        <dbReference type="Pfam" id="PF01636"/>
    </source>
</evidence>
<dbReference type="EMBL" id="BAABGN010000009">
    <property type="protein sequence ID" value="GAA4425111.1"/>
    <property type="molecule type" value="Genomic_DNA"/>
</dbReference>
<dbReference type="InterPro" id="IPR002575">
    <property type="entry name" value="Aminoglycoside_PTrfase"/>
</dbReference>
<dbReference type="InterPro" id="IPR011009">
    <property type="entry name" value="Kinase-like_dom_sf"/>
</dbReference>
<dbReference type="Gene3D" id="3.90.1200.10">
    <property type="match status" value="1"/>
</dbReference>
<dbReference type="RefSeq" id="WP_345216346.1">
    <property type="nucleotide sequence ID" value="NZ_BAABGN010000009.1"/>
</dbReference>
<evidence type="ECO:0000256" key="5">
    <source>
        <dbReference type="ARBA" id="ARBA00022840"/>
    </source>
</evidence>
<dbReference type="InterPro" id="IPR051678">
    <property type="entry name" value="AGP_Transferase"/>
</dbReference>
<dbReference type="Gene3D" id="3.30.200.20">
    <property type="entry name" value="Phosphorylase Kinase, domain 1"/>
    <property type="match status" value="1"/>
</dbReference>
<protein>
    <submittedName>
        <fullName evidence="9">APH(3'') family aminoglycoside O-phosphotransferase</fullName>
    </submittedName>
</protein>
<proteinExistence type="inferred from homology"/>
<evidence type="ECO:0000313" key="10">
    <source>
        <dbReference type="Proteomes" id="UP001500622"/>
    </source>
</evidence>
<dbReference type="PANTHER" id="PTHR21310">
    <property type="entry name" value="AMINOGLYCOSIDE PHOSPHOTRANSFERASE-RELATED-RELATED"/>
    <property type="match status" value="1"/>
</dbReference>
<comment type="similarity">
    <text evidence="1 7">Belongs to the aminoglycoside phosphotransferase family.</text>
</comment>
<feature type="domain" description="Aminoglycoside phosphotransferase" evidence="8">
    <location>
        <begin position="18"/>
        <end position="245"/>
    </location>
</feature>
<gene>
    <name evidence="9" type="ORF">GCM10023169_22430</name>
</gene>
<evidence type="ECO:0000256" key="4">
    <source>
        <dbReference type="ARBA" id="ARBA00022777"/>
    </source>
</evidence>
<evidence type="ECO:0000256" key="7">
    <source>
        <dbReference type="PIRNR" id="PIRNR000706"/>
    </source>
</evidence>
<evidence type="ECO:0000256" key="1">
    <source>
        <dbReference type="ARBA" id="ARBA00006219"/>
    </source>
</evidence>
<keyword evidence="4 7" id="KW-0418">Kinase</keyword>
<keyword evidence="10" id="KW-1185">Reference proteome</keyword>
<dbReference type="CDD" id="cd05150">
    <property type="entry name" value="APH"/>
    <property type="match status" value="1"/>
</dbReference>
<dbReference type="PIRSF" id="PIRSF000706">
    <property type="entry name" value="Kanamycin_kin"/>
    <property type="match status" value="1"/>
</dbReference>
<keyword evidence="3 7" id="KW-0547">Nucleotide-binding</keyword>
<reference evidence="10" key="1">
    <citation type="journal article" date="2019" name="Int. J. Syst. Evol. Microbiol.">
        <title>The Global Catalogue of Microorganisms (GCM) 10K type strain sequencing project: providing services to taxonomists for standard genome sequencing and annotation.</title>
        <authorList>
            <consortium name="The Broad Institute Genomics Platform"/>
            <consortium name="The Broad Institute Genome Sequencing Center for Infectious Disease"/>
            <person name="Wu L."/>
            <person name="Ma J."/>
        </authorList>
    </citation>
    <scope>NUCLEOTIDE SEQUENCE [LARGE SCALE GENOMIC DNA]</scope>
    <source>
        <strain evidence="10">JCM 17810</strain>
    </source>
</reference>
<evidence type="ECO:0000256" key="3">
    <source>
        <dbReference type="ARBA" id="ARBA00022741"/>
    </source>
</evidence>
<evidence type="ECO:0000256" key="6">
    <source>
        <dbReference type="ARBA" id="ARBA00023251"/>
    </source>
</evidence>
<organism evidence="9 10">
    <name type="scientific">Georgenia halophila</name>
    <dbReference type="NCBI Taxonomy" id="620889"/>
    <lineage>
        <taxon>Bacteria</taxon>
        <taxon>Bacillati</taxon>
        <taxon>Actinomycetota</taxon>
        <taxon>Actinomycetes</taxon>
        <taxon>Micrococcales</taxon>
        <taxon>Bogoriellaceae</taxon>
        <taxon>Georgenia</taxon>
    </lineage>
</organism>